<evidence type="ECO:0000313" key="5">
    <source>
        <dbReference type="Proteomes" id="UP000634455"/>
    </source>
</evidence>
<evidence type="ECO:0000256" key="2">
    <source>
        <dbReference type="ARBA" id="ARBA00022801"/>
    </source>
</evidence>
<dbReference type="PANTHER" id="PTHR34218">
    <property type="entry name" value="PEPTIDASE S45 PENICILLIN AMIDASE"/>
    <property type="match status" value="1"/>
</dbReference>
<dbReference type="CDD" id="cd03747">
    <property type="entry name" value="Ntn_PGA_like"/>
    <property type="match status" value="1"/>
</dbReference>
<proteinExistence type="inferred from homology"/>
<dbReference type="Gene3D" id="2.30.120.10">
    <property type="match status" value="1"/>
</dbReference>
<dbReference type="EMBL" id="BMZF01000001">
    <property type="protein sequence ID" value="GHA41494.1"/>
    <property type="molecule type" value="Genomic_DNA"/>
</dbReference>
<organism evidence="4 5">
    <name type="scientific">Paramylibacter ulvae</name>
    <dbReference type="NCBI Taxonomy" id="1651968"/>
    <lineage>
        <taxon>Bacteria</taxon>
        <taxon>Pseudomonadati</taxon>
        <taxon>Pseudomonadota</taxon>
        <taxon>Alphaproteobacteria</taxon>
        <taxon>Rhodobacterales</taxon>
        <taxon>Paracoccaceae</taxon>
        <taxon>Paramylibacter</taxon>
    </lineage>
</organism>
<dbReference type="Gene3D" id="1.10.1400.10">
    <property type="match status" value="1"/>
</dbReference>
<reference evidence="5" key="1">
    <citation type="journal article" date="2019" name="Int. J. Syst. Evol. Microbiol.">
        <title>The Global Catalogue of Microorganisms (GCM) 10K type strain sequencing project: providing services to taxonomists for standard genome sequencing and annotation.</title>
        <authorList>
            <consortium name="The Broad Institute Genomics Platform"/>
            <consortium name="The Broad Institute Genome Sequencing Center for Infectious Disease"/>
            <person name="Wu L."/>
            <person name="Ma J."/>
        </authorList>
    </citation>
    <scope>NUCLEOTIDE SEQUENCE [LARGE SCALE GENOMIC DNA]</scope>
    <source>
        <strain evidence="5">KCTC 32465</strain>
    </source>
</reference>
<evidence type="ECO:0000256" key="3">
    <source>
        <dbReference type="ARBA" id="ARBA00023145"/>
    </source>
</evidence>
<dbReference type="Pfam" id="PF01804">
    <property type="entry name" value="Penicil_amidase"/>
    <property type="match status" value="1"/>
</dbReference>
<dbReference type="InterPro" id="IPR029055">
    <property type="entry name" value="Ntn_hydrolases_N"/>
</dbReference>
<sequence>MAVTFKWLTRLFLLLCVLGLGAMAIAYYFASRSIPDFNQNFTVDGLSGPIEIVRDNHSVPHIFAQNDQDVYYGLGFSHAQDRLWQMLILRRTAQGRLSEILGDQTLSVDEFVRRLDIYNLSSASFQHQTDETKTALKSYSEGVNAWLKVVQADALGRGAPELFLFSPQIAPWTPTDSLAVMRVMALQISNNLQDEILRAKAALTVGNERMRDLMPDSPNDAVMALPEYASLFENPPRSFSPQPTQHALHPVKPREFAGASNAWAADGSRAARKAPLLATDPHLGLSAPSIWMLARMEFSDGGVIGATIPGLPFIVSGRSDDLAWGLTTTYLDDLDVYVEKLNPANSDEYLTPNGYKPFIKKRVIIDIKDQLGKTIDMRWTENGPVIPSESFDLGAITPIGHVTSINWTALREQDQSVSAGIRLMRSKSIAAARDAVSMHHAPGQNLILADKNSVALQVVGRMPKRDPSHASLGRIPSQGWLPQNRWQGDFPFSENPNSINPASGVVANTNNKITDEKFPKHVGHNWGDTQRIKRLTKLLNARKVHTRDSFMEAQLDPVSYTARSLLALIGRELWFKGEPAASGTVERQRQIALELLSSWNGEMDQHVPEPLIYTAWLRNLQQRLIADDLGPLSKEFYKVQPVFIERVFRDIDGASKWCDILPSSEIETCVDIARIALDAALLELTEQYGSSIDSWRWGQAHQAKHDHQVLGNIPLLSWFVNIRQDTPGGDNTLLRARTAGKGAEPYANVHAAGFRALVDFADPESSLYIISTGQSGHFLSRHYDDLAQLWRRGEYIPMTLDPELARSGSDGVMVLTPSDKP</sequence>
<keyword evidence="5" id="KW-1185">Reference proteome</keyword>
<comment type="caution">
    <text evidence="4">The sequence shown here is derived from an EMBL/GenBank/DDBJ whole genome shotgun (WGS) entry which is preliminary data.</text>
</comment>
<evidence type="ECO:0000256" key="1">
    <source>
        <dbReference type="ARBA" id="ARBA00006586"/>
    </source>
</evidence>
<keyword evidence="2" id="KW-0378">Hydrolase</keyword>
<dbReference type="PANTHER" id="PTHR34218:SF4">
    <property type="entry name" value="ACYL-HOMOSERINE LACTONE ACYLASE QUIP"/>
    <property type="match status" value="1"/>
</dbReference>
<keyword evidence="3" id="KW-0865">Zymogen</keyword>
<protein>
    <submittedName>
        <fullName evidence="4">Penicillin acylase</fullName>
    </submittedName>
</protein>
<dbReference type="SUPFAM" id="SSF56235">
    <property type="entry name" value="N-terminal nucleophile aminohydrolases (Ntn hydrolases)"/>
    <property type="match status" value="1"/>
</dbReference>
<name>A0ABQ3CS53_9RHOB</name>
<comment type="similarity">
    <text evidence="1">Belongs to the peptidase S45 family.</text>
</comment>
<dbReference type="InterPro" id="IPR043146">
    <property type="entry name" value="Penicillin_amidase_N_B-knob"/>
</dbReference>
<dbReference type="Gene3D" id="3.60.20.10">
    <property type="entry name" value="Glutamine Phosphoribosylpyrophosphate, subunit 1, domain 1"/>
    <property type="match status" value="1"/>
</dbReference>
<dbReference type="InterPro" id="IPR002692">
    <property type="entry name" value="S45"/>
</dbReference>
<dbReference type="Proteomes" id="UP000634455">
    <property type="component" value="Unassembled WGS sequence"/>
</dbReference>
<gene>
    <name evidence="4" type="ORF">GCM10008927_02300</name>
</gene>
<dbReference type="InterPro" id="IPR023343">
    <property type="entry name" value="Penicillin_amidase_dom1"/>
</dbReference>
<dbReference type="Gene3D" id="1.10.439.10">
    <property type="entry name" value="Penicillin Amidohydrolase, domain 1"/>
    <property type="match status" value="1"/>
</dbReference>
<dbReference type="RefSeq" id="WP_189638739.1">
    <property type="nucleotide sequence ID" value="NZ_BMZF01000001.1"/>
</dbReference>
<dbReference type="InterPro" id="IPR043147">
    <property type="entry name" value="Penicillin_amidase_A-knob"/>
</dbReference>
<evidence type="ECO:0000313" key="4">
    <source>
        <dbReference type="EMBL" id="GHA41494.1"/>
    </source>
</evidence>
<accession>A0ABQ3CS53</accession>
<dbReference type="InterPro" id="IPR014395">
    <property type="entry name" value="Pen/GL7ACA/AHL_acylase"/>
</dbReference>
<dbReference type="PIRSF" id="PIRSF001227">
    <property type="entry name" value="Pen_acylase"/>
    <property type="match status" value="1"/>
</dbReference>